<gene>
    <name evidence="1" type="ORF">C4N18_03580</name>
</gene>
<protein>
    <submittedName>
        <fullName evidence="1">Uncharacterized protein</fullName>
    </submittedName>
</protein>
<dbReference type="EMBL" id="CP028103">
    <property type="protein sequence ID" value="AVQ30355.1"/>
    <property type="molecule type" value="Genomic_DNA"/>
</dbReference>
<reference evidence="2" key="1">
    <citation type="journal article" date="2018" name="MSphere">
        <title>Fusobacterium Genomics Using MinION and Illumina Sequencing Enables Genome Completion and Correction.</title>
        <authorList>
            <person name="Todd S.M."/>
            <person name="Settlage R.E."/>
            <person name="Lahmers K.K."/>
            <person name="Slade D.J."/>
        </authorList>
    </citation>
    <scope>NUCLEOTIDE SEQUENCE [LARGE SCALE GENOMIC DNA]</scope>
    <source>
        <strain evidence="2">ATCC 27725</strain>
    </source>
</reference>
<dbReference type="RefSeq" id="WP_005948892.1">
    <property type="nucleotide sequence ID" value="NZ_CP028103.1"/>
</dbReference>
<keyword evidence="2" id="KW-1185">Reference proteome</keyword>
<proteinExistence type="predicted"/>
<accession>A0ABM6U275</accession>
<dbReference type="Proteomes" id="UP000241238">
    <property type="component" value="Chromosome"/>
</dbReference>
<name>A0ABM6U275_FUSVA</name>
<dbReference type="GeneID" id="77467060"/>
<evidence type="ECO:0000313" key="1">
    <source>
        <dbReference type="EMBL" id="AVQ30355.1"/>
    </source>
</evidence>
<organism evidence="1 2">
    <name type="scientific">Fusobacterium varium ATCC 27725</name>
    <dbReference type="NCBI Taxonomy" id="469618"/>
    <lineage>
        <taxon>Bacteria</taxon>
        <taxon>Fusobacteriati</taxon>
        <taxon>Fusobacteriota</taxon>
        <taxon>Fusobacteriia</taxon>
        <taxon>Fusobacteriales</taxon>
        <taxon>Fusobacteriaceae</taxon>
        <taxon>Fusobacterium</taxon>
    </lineage>
</organism>
<evidence type="ECO:0000313" key="2">
    <source>
        <dbReference type="Proteomes" id="UP000241238"/>
    </source>
</evidence>
<sequence length="133" mass="13903">MEIKVTVDLGEKTAALLETFITALSGNKSVSTEAPASKTTIKTPATQEVKTEIKPTAPVVETQSTEAAVVPTTAPTYTLIELGNAAKAILDAGNVEKLKALLADQFGVKALTELAPERYGEFATAIRAMGAKI</sequence>